<proteinExistence type="predicted"/>
<sequence length="45" mass="4893">MGSVCLDLKATIRLPPGGSAGSFLFPSYYGTLGSVQKRKRFSPWD</sequence>
<dbReference type="EMBL" id="GBXM01086480">
    <property type="protein sequence ID" value="JAH22097.1"/>
    <property type="molecule type" value="Transcribed_RNA"/>
</dbReference>
<reference evidence="1" key="1">
    <citation type="submission" date="2014-11" db="EMBL/GenBank/DDBJ databases">
        <authorList>
            <person name="Amaro Gonzalez C."/>
        </authorList>
    </citation>
    <scope>NUCLEOTIDE SEQUENCE</scope>
</reference>
<protein>
    <submittedName>
        <fullName evidence="1">Uncharacterized protein</fullName>
    </submittedName>
</protein>
<reference evidence="1" key="2">
    <citation type="journal article" date="2015" name="Fish Shellfish Immunol.">
        <title>Early steps in the European eel (Anguilla anguilla)-Vibrio vulnificus interaction in the gills: Role of the RtxA13 toxin.</title>
        <authorList>
            <person name="Callol A."/>
            <person name="Pajuelo D."/>
            <person name="Ebbesson L."/>
            <person name="Teles M."/>
            <person name="MacKenzie S."/>
            <person name="Amaro C."/>
        </authorList>
    </citation>
    <scope>NUCLEOTIDE SEQUENCE</scope>
</reference>
<dbReference type="AlphaFoldDB" id="A0A0E9R021"/>
<accession>A0A0E9R021</accession>
<name>A0A0E9R021_ANGAN</name>
<organism evidence="1">
    <name type="scientific">Anguilla anguilla</name>
    <name type="common">European freshwater eel</name>
    <name type="synonym">Muraena anguilla</name>
    <dbReference type="NCBI Taxonomy" id="7936"/>
    <lineage>
        <taxon>Eukaryota</taxon>
        <taxon>Metazoa</taxon>
        <taxon>Chordata</taxon>
        <taxon>Craniata</taxon>
        <taxon>Vertebrata</taxon>
        <taxon>Euteleostomi</taxon>
        <taxon>Actinopterygii</taxon>
        <taxon>Neopterygii</taxon>
        <taxon>Teleostei</taxon>
        <taxon>Anguilliformes</taxon>
        <taxon>Anguillidae</taxon>
        <taxon>Anguilla</taxon>
    </lineage>
</organism>
<evidence type="ECO:0000313" key="1">
    <source>
        <dbReference type="EMBL" id="JAH22097.1"/>
    </source>
</evidence>